<dbReference type="EMBL" id="MU404350">
    <property type="protein sequence ID" value="KAI1617467.1"/>
    <property type="molecule type" value="Genomic_DNA"/>
</dbReference>
<gene>
    <name evidence="2" type="ORF">EDD36DRAFT_2340</name>
</gene>
<protein>
    <submittedName>
        <fullName evidence="2">Uncharacterized protein</fullName>
    </submittedName>
</protein>
<keyword evidence="1" id="KW-1133">Transmembrane helix</keyword>
<organism evidence="2 3">
    <name type="scientific">Exophiala viscosa</name>
    <dbReference type="NCBI Taxonomy" id="2486360"/>
    <lineage>
        <taxon>Eukaryota</taxon>
        <taxon>Fungi</taxon>
        <taxon>Dikarya</taxon>
        <taxon>Ascomycota</taxon>
        <taxon>Pezizomycotina</taxon>
        <taxon>Eurotiomycetes</taxon>
        <taxon>Chaetothyriomycetidae</taxon>
        <taxon>Chaetothyriales</taxon>
        <taxon>Herpotrichiellaceae</taxon>
        <taxon>Exophiala</taxon>
    </lineage>
</organism>
<reference evidence="2" key="1">
    <citation type="journal article" date="2022" name="bioRxiv">
        <title>Deciphering the potential niche of two novel black yeast fungi from a biological soil crust based on their genomes, phenotypes, and melanin regulation.</title>
        <authorList>
            <consortium name="DOE Joint Genome Institute"/>
            <person name="Carr E.C."/>
            <person name="Barton Q."/>
            <person name="Grambo S."/>
            <person name="Sullivan M."/>
            <person name="Renfro C.M."/>
            <person name="Kuo A."/>
            <person name="Pangilinan J."/>
            <person name="Lipzen A."/>
            <person name="Keymanesh K."/>
            <person name="Savage E."/>
            <person name="Barry K."/>
            <person name="Grigoriev I.V."/>
            <person name="Riekhof W.R."/>
            <person name="Harris S.S."/>
        </authorList>
    </citation>
    <scope>NUCLEOTIDE SEQUENCE</scope>
    <source>
        <strain evidence="2">JF 03-4F</strain>
    </source>
</reference>
<keyword evidence="1" id="KW-0812">Transmembrane</keyword>
<feature type="transmembrane region" description="Helical" evidence="1">
    <location>
        <begin position="95"/>
        <end position="113"/>
    </location>
</feature>
<keyword evidence="3" id="KW-1185">Reference proteome</keyword>
<feature type="transmembrane region" description="Helical" evidence="1">
    <location>
        <begin position="20"/>
        <end position="37"/>
    </location>
</feature>
<dbReference type="Proteomes" id="UP001203852">
    <property type="component" value="Unassembled WGS sequence"/>
</dbReference>
<name>A0AAN6IGR8_9EURO</name>
<accession>A0AAN6IGR8</accession>
<sequence>MPGLDSPLFGRMPGAQHAQLTPYLLSVLLVCNGYRILRRITNVRQQRWHGTWGRVVADYCIAVGGGTISGRLDGQRRDRSPTLVRRCVACQATHLFWLANIAAIVIIPCYHNIAGTMDHLRS</sequence>
<evidence type="ECO:0000313" key="2">
    <source>
        <dbReference type="EMBL" id="KAI1617467.1"/>
    </source>
</evidence>
<dbReference type="AlphaFoldDB" id="A0AAN6IGR8"/>
<evidence type="ECO:0000256" key="1">
    <source>
        <dbReference type="SAM" id="Phobius"/>
    </source>
</evidence>
<evidence type="ECO:0000313" key="3">
    <source>
        <dbReference type="Proteomes" id="UP001203852"/>
    </source>
</evidence>
<proteinExistence type="predicted"/>
<comment type="caution">
    <text evidence="2">The sequence shown here is derived from an EMBL/GenBank/DDBJ whole genome shotgun (WGS) entry which is preliminary data.</text>
</comment>
<keyword evidence="1" id="KW-0472">Membrane</keyword>